<comment type="subunit">
    <text evidence="9">Forms a complex with SecF. Part of the essential Sec protein translocation apparatus which comprises SecA, SecYEG and auxiliary proteins SecDF. Other proteins may also be involved.</text>
</comment>
<feature type="transmembrane region" description="Helical" evidence="9">
    <location>
        <begin position="343"/>
        <end position="363"/>
    </location>
</feature>
<dbReference type="Pfam" id="PF22599">
    <property type="entry name" value="SecDF_P1_head"/>
    <property type="match status" value="1"/>
</dbReference>
<dbReference type="Pfam" id="PF21760">
    <property type="entry name" value="SecD_1st"/>
    <property type="match status" value="1"/>
</dbReference>
<comment type="caution">
    <text evidence="13">The sequence shown here is derived from an EMBL/GenBank/DDBJ whole genome shotgun (WGS) entry which is preliminary data.</text>
</comment>
<feature type="domain" description="Protein translocase subunit SecDF P1" evidence="11">
    <location>
        <begin position="88"/>
        <end position="148"/>
    </location>
</feature>
<dbReference type="InterPro" id="IPR048631">
    <property type="entry name" value="SecD_1st"/>
</dbReference>
<organism evidence="13 14">
    <name type="scientific">Candidatus Sungbacteria bacterium RIFCSPHIGHO2_01_FULL_50_25</name>
    <dbReference type="NCBI Taxonomy" id="1802265"/>
    <lineage>
        <taxon>Bacteria</taxon>
        <taxon>Candidatus Sungiibacteriota</taxon>
    </lineage>
</organism>
<sequence>MATRKIEEKTRPWFVRSFAIAIFVLGIAIGAFHLPNYTNKALGAITPFFQIPSGFFPFRFGLDIQGGTHLVYRADLSSVPAGDGGAAMDSLRDVIERRVNLFGVAEPVVQIERAGDERRLIVELAGISDVSEAIRMIGETPFLEFKRERTQEDADAIISRALGDETKEVNAETLCGAINLEALLGFMFQFGVDPCFERTGLTGKHLKGAQVDFGSSSGISLNPSIALELTDEGAKLFAEITKENVGKRLAVYLDGAPISAPVVQEEITGGKAQITGNFTPEGAKALVGRFNAGALPVPISLISQQTIGPSLGKESLDRSLAAGLYGFFAVALFMILWYRLPGVLAVCALLFYISLVLLVFRLIPVTLTVAGIAGFILSIGMAVDANVLIFERLKEELKRGAPFRDAAQEGFRRAWSSIRDSNITSLIICAILYWFGSSIIQGFALTLAIGILASMLSAIWITKAFLFSLAGTPVERIHVLFSSGFSREPRT</sequence>
<evidence type="ECO:0000256" key="9">
    <source>
        <dbReference type="HAMAP-Rule" id="MF_01463"/>
    </source>
</evidence>
<gene>
    <name evidence="9" type="primary">secD</name>
    <name evidence="13" type="ORF">A2847_03000</name>
</gene>
<dbReference type="EMBL" id="MHQD01000044">
    <property type="protein sequence ID" value="OGZ95011.1"/>
    <property type="molecule type" value="Genomic_DNA"/>
</dbReference>
<feature type="domain" description="Protein export membrane protein SecD/SecF C-terminal" evidence="10">
    <location>
        <begin position="300"/>
        <end position="469"/>
    </location>
</feature>
<evidence type="ECO:0000256" key="1">
    <source>
        <dbReference type="ARBA" id="ARBA00004651"/>
    </source>
</evidence>
<keyword evidence="5 9" id="KW-0653">Protein transport</keyword>
<dbReference type="Pfam" id="PF02355">
    <property type="entry name" value="SecD_SecF_C"/>
    <property type="match status" value="1"/>
</dbReference>
<evidence type="ECO:0000256" key="2">
    <source>
        <dbReference type="ARBA" id="ARBA00022448"/>
    </source>
</evidence>
<evidence type="ECO:0000256" key="7">
    <source>
        <dbReference type="ARBA" id="ARBA00023010"/>
    </source>
</evidence>
<name>A0A1G2K8Y9_9BACT</name>
<feature type="transmembrane region" description="Helical" evidence="9">
    <location>
        <begin position="320"/>
        <end position="338"/>
    </location>
</feature>
<evidence type="ECO:0000259" key="11">
    <source>
        <dbReference type="Pfam" id="PF21760"/>
    </source>
</evidence>
<accession>A0A1G2K8Y9</accession>
<dbReference type="Gene3D" id="1.20.1640.10">
    <property type="entry name" value="Multidrug efflux transporter AcrB transmembrane domain"/>
    <property type="match status" value="1"/>
</dbReference>
<dbReference type="PANTHER" id="PTHR30081">
    <property type="entry name" value="PROTEIN-EXPORT MEMBRANE PROTEIN SEC"/>
    <property type="match status" value="1"/>
</dbReference>
<keyword evidence="2 9" id="KW-0813">Transport</keyword>
<dbReference type="GO" id="GO:0065002">
    <property type="term" value="P:intracellular protein transmembrane transport"/>
    <property type="evidence" value="ECO:0007669"/>
    <property type="project" value="UniProtKB-UniRule"/>
</dbReference>
<evidence type="ECO:0000313" key="14">
    <source>
        <dbReference type="Proteomes" id="UP000178574"/>
    </source>
</evidence>
<evidence type="ECO:0000256" key="8">
    <source>
        <dbReference type="ARBA" id="ARBA00023136"/>
    </source>
</evidence>
<evidence type="ECO:0000256" key="3">
    <source>
        <dbReference type="ARBA" id="ARBA00022475"/>
    </source>
</evidence>
<evidence type="ECO:0000313" key="13">
    <source>
        <dbReference type="EMBL" id="OGZ95011.1"/>
    </source>
</evidence>
<keyword evidence="4 9" id="KW-0812">Transmembrane</keyword>
<feature type="transmembrane region" description="Helical" evidence="9">
    <location>
        <begin position="12"/>
        <end position="34"/>
    </location>
</feature>
<dbReference type="GO" id="GO:0006605">
    <property type="term" value="P:protein targeting"/>
    <property type="evidence" value="ECO:0007669"/>
    <property type="project" value="UniProtKB-UniRule"/>
</dbReference>
<dbReference type="SUPFAM" id="SSF82866">
    <property type="entry name" value="Multidrug efflux transporter AcrB transmembrane domain"/>
    <property type="match status" value="1"/>
</dbReference>
<evidence type="ECO:0000259" key="12">
    <source>
        <dbReference type="Pfam" id="PF22599"/>
    </source>
</evidence>
<keyword evidence="8 9" id="KW-0472">Membrane</keyword>
<dbReference type="InterPro" id="IPR055344">
    <property type="entry name" value="SecD_SecF_C_bact"/>
</dbReference>
<dbReference type="GO" id="GO:0043952">
    <property type="term" value="P:protein transport by the Sec complex"/>
    <property type="evidence" value="ECO:0007669"/>
    <property type="project" value="UniProtKB-UniRule"/>
</dbReference>
<dbReference type="InterPro" id="IPR022646">
    <property type="entry name" value="SecD/SecF_CS"/>
</dbReference>
<protein>
    <recommendedName>
        <fullName evidence="9">Protein translocase subunit SecD</fullName>
    </recommendedName>
</protein>
<evidence type="ECO:0000259" key="10">
    <source>
        <dbReference type="Pfam" id="PF02355"/>
    </source>
</evidence>
<evidence type="ECO:0000256" key="6">
    <source>
        <dbReference type="ARBA" id="ARBA00022989"/>
    </source>
</evidence>
<dbReference type="InterPro" id="IPR005791">
    <property type="entry name" value="SecD"/>
</dbReference>
<dbReference type="HAMAP" id="MF_01463_B">
    <property type="entry name" value="SecD_B"/>
    <property type="match status" value="1"/>
</dbReference>
<dbReference type="NCBIfam" id="TIGR00916">
    <property type="entry name" value="2A0604s01"/>
    <property type="match status" value="1"/>
</dbReference>
<dbReference type="Gene3D" id="3.30.1360.200">
    <property type="match status" value="1"/>
</dbReference>
<comment type="function">
    <text evidence="9">Part of the Sec protein translocase complex. Interacts with the SecYEG preprotein conducting channel. SecDF uses the proton motive force (PMF) to complete protein translocation after the ATP-dependent function of SecA.</text>
</comment>
<dbReference type="Pfam" id="PF07549">
    <property type="entry name" value="Sec_GG"/>
    <property type="match status" value="1"/>
</dbReference>
<dbReference type="GO" id="GO:0015450">
    <property type="term" value="F:protein-transporting ATPase activity"/>
    <property type="evidence" value="ECO:0007669"/>
    <property type="project" value="InterPro"/>
</dbReference>
<feature type="transmembrane region" description="Helical" evidence="9">
    <location>
        <begin position="446"/>
        <end position="466"/>
    </location>
</feature>
<dbReference type="InterPro" id="IPR022813">
    <property type="entry name" value="SecD/SecF_arch_bac"/>
</dbReference>
<feature type="transmembrane region" description="Helical" evidence="9">
    <location>
        <begin position="422"/>
        <end position="440"/>
    </location>
</feature>
<comment type="similarity">
    <text evidence="9">Belongs to the SecD/SecF family. SecD subfamily.</text>
</comment>
<dbReference type="AlphaFoldDB" id="A0A1G2K8Y9"/>
<proteinExistence type="inferred from homology"/>
<dbReference type="NCBIfam" id="TIGR01129">
    <property type="entry name" value="secD"/>
    <property type="match status" value="1"/>
</dbReference>
<dbReference type="PANTHER" id="PTHR30081:SF1">
    <property type="entry name" value="PROTEIN TRANSLOCASE SUBUNIT SECD"/>
    <property type="match status" value="1"/>
</dbReference>
<keyword evidence="6 9" id="KW-1133">Transmembrane helix</keyword>
<dbReference type="InterPro" id="IPR054384">
    <property type="entry name" value="SecDF_P1_head"/>
</dbReference>
<dbReference type="InterPro" id="IPR048634">
    <property type="entry name" value="SecD_SecF_C"/>
</dbReference>
<keyword evidence="3 9" id="KW-1003">Cell membrane</keyword>
<dbReference type="GO" id="GO:0005886">
    <property type="term" value="C:plasma membrane"/>
    <property type="evidence" value="ECO:0007669"/>
    <property type="project" value="UniProtKB-SubCell"/>
</dbReference>
<reference evidence="13 14" key="1">
    <citation type="journal article" date="2016" name="Nat. Commun.">
        <title>Thousands of microbial genomes shed light on interconnected biogeochemical processes in an aquifer system.</title>
        <authorList>
            <person name="Anantharaman K."/>
            <person name="Brown C.T."/>
            <person name="Hug L.A."/>
            <person name="Sharon I."/>
            <person name="Castelle C.J."/>
            <person name="Probst A.J."/>
            <person name="Thomas B.C."/>
            <person name="Singh A."/>
            <person name="Wilkins M.J."/>
            <person name="Karaoz U."/>
            <person name="Brodie E.L."/>
            <person name="Williams K.H."/>
            <person name="Hubbard S.S."/>
            <person name="Banfield J.F."/>
        </authorList>
    </citation>
    <scope>NUCLEOTIDE SEQUENCE [LARGE SCALE GENOMIC DNA]</scope>
</reference>
<keyword evidence="7 9" id="KW-0811">Translocation</keyword>
<evidence type="ECO:0000256" key="5">
    <source>
        <dbReference type="ARBA" id="ARBA00022927"/>
    </source>
</evidence>
<comment type="subcellular location">
    <subcellularLocation>
        <location evidence="1 9">Cell membrane</location>
        <topology evidence="1 9">Multi-pass membrane protein</topology>
    </subcellularLocation>
</comment>
<dbReference type="FunFam" id="1.20.1640.10:FF:000004">
    <property type="entry name" value="Protein translocase subunit SecD"/>
    <property type="match status" value="1"/>
</dbReference>
<feature type="transmembrane region" description="Helical" evidence="9">
    <location>
        <begin position="369"/>
        <end position="390"/>
    </location>
</feature>
<dbReference type="Gene3D" id="3.30.70.3220">
    <property type="match status" value="1"/>
</dbReference>
<feature type="domain" description="SecDF P1 head subdomain" evidence="12">
    <location>
        <begin position="198"/>
        <end position="297"/>
    </location>
</feature>
<dbReference type="Proteomes" id="UP000178574">
    <property type="component" value="Unassembled WGS sequence"/>
</dbReference>
<evidence type="ECO:0000256" key="4">
    <source>
        <dbReference type="ARBA" id="ARBA00022692"/>
    </source>
</evidence>